<comment type="caution">
    <text evidence="1">The sequence shown here is derived from an EMBL/GenBank/DDBJ whole genome shotgun (WGS) entry which is preliminary data.</text>
</comment>
<keyword evidence="2" id="KW-1185">Reference proteome</keyword>
<sequence length="204" mass="19457">MKRIYVSTLVSVAAGTAAVGLIAGCASNSGSSTAASAGSTSSSGNSAYSAYESCLSEHGVKLPSGGYGGFGRRSAGAGGFTARPTDRPSGGFGGGFGGGGFASADPSMAAAMQACASDRPTGGFGGFGGGNGAAGGTRLAAFRNCMSQQGEALPTTRPTDLASASGDARYLEGLSTADPKVAQALSVCKALIPTGTPTASATSG</sequence>
<organism evidence="1 2">
    <name type="scientific">Actinospica durhamensis</name>
    <dbReference type="NCBI Taxonomy" id="1508375"/>
    <lineage>
        <taxon>Bacteria</taxon>
        <taxon>Bacillati</taxon>
        <taxon>Actinomycetota</taxon>
        <taxon>Actinomycetes</taxon>
        <taxon>Catenulisporales</taxon>
        <taxon>Actinospicaceae</taxon>
        <taxon>Actinospica</taxon>
    </lineage>
</organism>
<dbReference type="AlphaFoldDB" id="A0A941IPV5"/>
<gene>
    <name evidence="1" type="ORF">KDL01_03560</name>
</gene>
<accession>A0A941IPV5</accession>
<dbReference type="RefSeq" id="WP_212526850.1">
    <property type="nucleotide sequence ID" value="NZ_JAGSOG010000009.1"/>
</dbReference>
<dbReference type="Proteomes" id="UP000675781">
    <property type="component" value="Unassembled WGS sequence"/>
</dbReference>
<evidence type="ECO:0000313" key="1">
    <source>
        <dbReference type="EMBL" id="MBR7832318.1"/>
    </source>
</evidence>
<protein>
    <submittedName>
        <fullName evidence="1">Uncharacterized protein</fullName>
    </submittedName>
</protein>
<proteinExistence type="predicted"/>
<dbReference type="PROSITE" id="PS51257">
    <property type="entry name" value="PROKAR_LIPOPROTEIN"/>
    <property type="match status" value="1"/>
</dbReference>
<reference evidence="1" key="1">
    <citation type="submission" date="2021-04" db="EMBL/GenBank/DDBJ databases">
        <title>Genome based classification of Actinospica acidithermotolerans sp. nov., an actinobacterium isolated from an Indonesian hot spring.</title>
        <authorList>
            <person name="Kusuma A.B."/>
            <person name="Putra K.E."/>
            <person name="Nafisah S."/>
            <person name="Loh J."/>
            <person name="Nouioui I."/>
            <person name="Goodfellow M."/>
        </authorList>
    </citation>
    <scope>NUCLEOTIDE SEQUENCE</scope>
    <source>
        <strain evidence="1">CSCA 57</strain>
    </source>
</reference>
<name>A0A941IPV5_9ACTN</name>
<evidence type="ECO:0000313" key="2">
    <source>
        <dbReference type="Proteomes" id="UP000675781"/>
    </source>
</evidence>
<dbReference type="EMBL" id="JAGSOG010000009">
    <property type="protein sequence ID" value="MBR7832318.1"/>
    <property type="molecule type" value="Genomic_DNA"/>
</dbReference>